<comment type="caution">
    <text evidence="12">The sequence shown here is derived from an EMBL/GenBank/DDBJ whole genome shotgun (WGS) entry which is preliminary data.</text>
</comment>
<keyword evidence="6" id="KW-0067">ATP-binding</keyword>
<evidence type="ECO:0000256" key="5">
    <source>
        <dbReference type="ARBA" id="ARBA00022741"/>
    </source>
</evidence>
<dbReference type="GO" id="GO:0015421">
    <property type="term" value="F:ABC-type oligopeptide transporter activity"/>
    <property type="evidence" value="ECO:0007669"/>
    <property type="project" value="TreeGrafter"/>
</dbReference>
<dbReference type="Proteomes" id="UP000003822">
    <property type="component" value="Unassembled WGS sequence"/>
</dbReference>
<dbReference type="PROSITE" id="PS00211">
    <property type="entry name" value="ABC_TRANSPORTER_1"/>
    <property type="match status" value="1"/>
</dbReference>
<keyword evidence="7 9" id="KW-1133">Transmembrane helix</keyword>
<dbReference type="eggNOG" id="COG1132">
    <property type="taxonomic scope" value="Bacteria"/>
</dbReference>
<evidence type="ECO:0000256" key="2">
    <source>
        <dbReference type="ARBA" id="ARBA00022448"/>
    </source>
</evidence>
<protein>
    <recommendedName>
        <fullName evidence="14">ABC transporter ATP-binding protein</fullName>
    </recommendedName>
</protein>
<dbReference type="InterPro" id="IPR003439">
    <property type="entry name" value="ABC_transporter-like_ATP-bd"/>
</dbReference>
<evidence type="ECO:0000256" key="1">
    <source>
        <dbReference type="ARBA" id="ARBA00004651"/>
    </source>
</evidence>
<feature type="transmembrane region" description="Helical" evidence="9">
    <location>
        <begin position="63"/>
        <end position="82"/>
    </location>
</feature>
<proteinExistence type="predicted"/>
<organism evidence="12 13">
    <name type="scientific">Actinomyces graevenitzii C83</name>
    <dbReference type="NCBI Taxonomy" id="435830"/>
    <lineage>
        <taxon>Bacteria</taxon>
        <taxon>Bacillati</taxon>
        <taxon>Actinomycetota</taxon>
        <taxon>Actinomycetes</taxon>
        <taxon>Actinomycetales</taxon>
        <taxon>Actinomycetaceae</taxon>
        <taxon>Actinomyces</taxon>
    </lineage>
</organism>
<dbReference type="PANTHER" id="PTHR43394:SF1">
    <property type="entry name" value="ATP-BINDING CASSETTE SUB-FAMILY B MEMBER 10, MITOCHONDRIAL"/>
    <property type="match status" value="1"/>
</dbReference>
<evidence type="ECO:0000256" key="4">
    <source>
        <dbReference type="ARBA" id="ARBA00022692"/>
    </source>
</evidence>
<dbReference type="GO" id="GO:0005886">
    <property type="term" value="C:plasma membrane"/>
    <property type="evidence" value="ECO:0007669"/>
    <property type="project" value="UniProtKB-SubCell"/>
</dbReference>
<gene>
    <name evidence="12" type="ORF">HMPREF0045_00737</name>
</gene>
<reference evidence="12 13" key="1">
    <citation type="submission" date="2011-10" db="EMBL/GenBank/DDBJ databases">
        <title>The Genome Sequence of Actinomyces graevenitzii C83.</title>
        <authorList>
            <consortium name="The Broad Institute Genome Sequencing Platform"/>
            <consortium name="The Broad Institute Genome Sequencing Center for Infectious Disease"/>
            <person name="Earl A."/>
            <person name="Ward D."/>
            <person name="Feldgarden M."/>
            <person name="Gevers D."/>
            <person name="Sibley C.D."/>
            <person name="Field T.R."/>
            <person name="Grinwis M."/>
            <person name="Eshaghurshan C.S."/>
            <person name="Surette M.G."/>
            <person name="Young S.K."/>
            <person name="Zeng Q."/>
            <person name="Gargeya S."/>
            <person name="Fitzgerald M."/>
            <person name="Haas B."/>
            <person name="Abouelleil A."/>
            <person name="Alvarado L."/>
            <person name="Arachchi H.M."/>
            <person name="Berlin A."/>
            <person name="Brown A."/>
            <person name="Chapman S.B."/>
            <person name="Chen Z."/>
            <person name="Dunbar C."/>
            <person name="Freedman E."/>
            <person name="Gearin G."/>
            <person name="Goldberg J."/>
            <person name="Griggs A."/>
            <person name="Gujja S."/>
            <person name="Heiman D."/>
            <person name="Howarth C."/>
            <person name="Larson L."/>
            <person name="Lui A."/>
            <person name="MacDonald P.J.P."/>
            <person name="Montmayeur A."/>
            <person name="Murphy C."/>
            <person name="Neiman D."/>
            <person name="Pearson M."/>
            <person name="Priest M."/>
            <person name="Roberts A."/>
            <person name="Saif S."/>
            <person name="Shea T."/>
            <person name="Shenoy N."/>
            <person name="Sisk P."/>
            <person name="Stolte C."/>
            <person name="Sykes S."/>
            <person name="Wortman J."/>
            <person name="Nusbaum C."/>
            <person name="Birren B."/>
        </authorList>
    </citation>
    <scope>NUCLEOTIDE SEQUENCE [LARGE SCALE GENOMIC DNA]</scope>
    <source>
        <strain evidence="12 13">C83</strain>
    </source>
</reference>
<sequence>MSRRRVYNWLLEVTRPALKPLALSVSARLLDQILQVVIYSLGAYALAVALRKLSGGGTGLDTGLVWLFLLGCFIIALVKAALRYAEQFMGHLVAFKALELLRIELFRSMLPQSPRLSLHTRSAELTGRLTKDIDRIEVFFAHTLAPLVSSLVVPLLTWVWIAFVSPATVSIFVLVMLALTLVAVPLMGAKFSLAGAQKSAKIRGQLQAHVTDSVQGYNEVLSYGAQLQRLEQLERIGDSITAADAPVRAWAALRWAAGQLLMALMLFGVLFIWLRDPVFEAAPLAQAPTVVAVTAALVAQRTSARTLEDMPSSVSVAWASAERVYATAHGPALLDGPKALPARRDDAAKSGLEVTWHKVSYAYPGERKHQALTQVSLHLNAGSWTVLAGASGSGKSTLSMLAARCDDPVGGRVLLDGHDVRTLKVDSLRSQVQLVSQHPFIMRATIRENLALAAPQADTAQLWQALEYAQLAAEVRAMPKGLDTLVGERGSSLSGGQAQRLAFARALVAKPRLLILDEFTSHMDLKLAASVRKSLRQALPEATILEVSHTLEGLELADRVVVFENGQIVQSGKPQKLMNTPGPLRQLMDR</sequence>
<dbReference type="STRING" id="435830.HMPREF0045_00737"/>
<feature type="transmembrane region" description="Helical" evidence="9">
    <location>
        <begin position="169"/>
        <end position="193"/>
    </location>
</feature>
<evidence type="ECO:0000259" key="11">
    <source>
        <dbReference type="PROSITE" id="PS50929"/>
    </source>
</evidence>
<dbReference type="SUPFAM" id="SSF52540">
    <property type="entry name" value="P-loop containing nucleoside triphosphate hydrolases"/>
    <property type="match status" value="1"/>
</dbReference>
<dbReference type="FunFam" id="3.40.50.300:FF:000854">
    <property type="entry name" value="Multidrug ABC transporter ATP-binding protein"/>
    <property type="match status" value="1"/>
</dbReference>
<evidence type="ECO:0000313" key="13">
    <source>
        <dbReference type="Proteomes" id="UP000003822"/>
    </source>
</evidence>
<dbReference type="Gene3D" id="3.40.50.300">
    <property type="entry name" value="P-loop containing nucleotide triphosphate hydrolases"/>
    <property type="match status" value="1"/>
</dbReference>
<dbReference type="EMBL" id="ACRN01000004">
    <property type="protein sequence ID" value="EHM88524.1"/>
    <property type="molecule type" value="Genomic_DNA"/>
</dbReference>
<dbReference type="InterPro" id="IPR003593">
    <property type="entry name" value="AAA+_ATPase"/>
</dbReference>
<dbReference type="PATRIC" id="fig|435830.3.peg.709"/>
<keyword evidence="3" id="KW-1003">Cell membrane</keyword>
<evidence type="ECO:0000256" key="3">
    <source>
        <dbReference type="ARBA" id="ARBA00022475"/>
    </source>
</evidence>
<dbReference type="InterPro" id="IPR011527">
    <property type="entry name" value="ABC1_TM_dom"/>
</dbReference>
<keyword evidence="4 9" id="KW-0812">Transmembrane</keyword>
<evidence type="ECO:0000256" key="9">
    <source>
        <dbReference type="SAM" id="Phobius"/>
    </source>
</evidence>
<dbReference type="HOGENOM" id="CLU_000604_84_9_11"/>
<dbReference type="Pfam" id="PF00664">
    <property type="entry name" value="ABC_membrane"/>
    <property type="match status" value="1"/>
</dbReference>
<dbReference type="InterPro" id="IPR039421">
    <property type="entry name" value="Type_1_exporter"/>
</dbReference>
<comment type="subcellular location">
    <subcellularLocation>
        <location evidence="1">Cell membrane</location>
        <topology evidence="1">Multi-pass membrane protein</topology>
    </subcellularLocation>
</comment>
<dbReference type="InterPro" id="IPR017871">
    <property type="entry name" value="ABC_transporter-like_CS"/>
</dbReference>
<dbReference type="Gene3D" id="1.20.1560.10">
    <property type="entry name" value="ABC transporter type 1, transmembrane domain"/>
    <property type="match status" value="1"/>
</dbReference>
<dbReference type="PROSITE" id="PS50893">
    <property type="entry name" value="ABC_TRANSPORTER_2"/>
    <property type="match status" value="1"/>
</dbReference>
<dbReference type="GO" id="GO:0016887">
    <property type="term" value="F:ATP hydrolysis activity"/>
    <property type="evidence" value="ECO:0007669"/>
    <property type="project" value="InterPro"/>
</dbReference>
<keyword evidence="2" id="KW-0813">Transport</keyword>
<keyword evidence="5" id="KW-0547">Nucleotide-binding</keyword>
<evidence type="ECO:0000256" key="8">
    <source>
        <dbReference type="ARBA" id="ARBA00023136"/>
    </source>
</evidence>
<dbReference type="PROSITE" id="PS50929">
    <property type="entry name" value="ABC_TM1F"/>
    <property type="match status" value="1"/>
</dbReference>
<evidence type="ECO:0000313" key="12">
    <source>
        <dbReference type="EMBL" id="EHM88524.1"/>
    </source>
</evidence>
<dbReference type="PANTHER" id="PTHR43394">
    <property type="entry name" value="ATP-DEPENDENT PERMEASE MDL1, MITOCHONDRIAL"/>
    <property type="match status" value="1"/>
</dbReference>
<feature type="transmembrane region" description="Helical" evidence="9">
    <location>
        <begin position="33"/>
        <end position="51"/>
    </location>
</feature>
<dbReference type="RefSeq" id="WP_005985665.1">
    <property type="nucleotide sequence ID" value="NZ_JH470338.1"/>
</dbReference>
<keyword evidence="13" id="KW-1185">Reference proteome</keyword>
<dbReference type="AlphaFoldDB" id="G9PER3"/>
<dbReference type="GO" id="GO:0005524">
    <property type="term" value="F:ATP binding"/>
    <property type="evidence" value="ECO:0007669"/>
    <property type="project" value="UniProtKB-KW"/>
</dbReference>
<evidence type="ECO:0000256" key="6">
    <source>
        <dbReference type="ARBA" id="ARBA00022840"/>
    </source>
</evidence>
<name>G9PER3_9ACTO</name>
<accession>G9PER3</accession>
<feature type="domain" description="ABC transmembrane type-1" evidence="11">
    <location>
        <begin position="22"/>
        <end position="274"/>
    </location>
</feature>
<dbReference type="Pfam" id="PF00005">
    <property type="entry name" value="ABC_tran"/>
    <property type="match status" value="1"/>
</dbReference>
<evidence type="ECO:0000256" key="7">
    <source>
        <dbReference type="ARBA" id="ARBA00022989"/>
    </source>
</evidence>
<dbReference type="InterPro" id="IPR036640">
    <property type="entry name" value="ABC1_TM_sf"/>
</dbReference>
<dbReference type="InterPro" id="IPR027417">
    <property type="entry name" value="P-loop_NTPase"/>
</dbReference>
<feature type="transmembrane region" description="Helical" evidence="9">
    <location>
        <begin position="138"/>
        <end position="163"/>
    </location>
</feature>
<dbReference type="SUPFAM" id="SSF90123">
    <property type="entry name" value="ABC transporter transmembrane region"/>
    <property type="match status" value="1"/>
</dbReference>
<evidence type="ECO:0008006" key="14">
    <source>
        <dbReference type="Google" id="ProtNLM"/>
    </source>
</evidence>
<dbReference type="SMART" id="SM00382">
    <property type="entry name" value="AAA"/>
    <property type="match status" value="1"/>
</dbReference>
<feature type="domain" description="ABC transporter" evidence="10">
    <location>
        <begin position="354"/>
        <end position="590"/>
    </location>
</feature>
<evidence type="ECO:0000259" key="10">
    <source>
        <dbReference type="PROSITE" id="PS50893"/>
    </source>
</evidence>
<feature type="transmembrane region" description="Helical" evidence="9">
    <location>
        <begin position="255"/>
        <end position="274"/>
    </location>
</feature>
<keyword evidence="8 9" id="KW-0472">Membrane</keyword>
<dbReference type="OrthoDB" id="9762778at2"/>